<organism evidence="2 3">
    <name type="scientific">Mycena pura</name>
    <dbReference type="NCBI Taxonomy" id="153505"/>
    <lineage>
        <taxon>Eukaryota</taxon>
        <taxon>Fungi</taxon>
        <taxon>Dikarya</taxon>
        <taxon>Basidiomycota</taxon>
        <taxon>Agaricomycotina</taxon>
        <taxon>Agaricomycetes</taxon>
        <taxon>Agaricomycetidae</taxon>
        <taxon>Agaricales</taxon>
        <taxon>Marasmiineae</taxon>
        <taxon>Mycenaceae</taxon>
        <taxon>Mycena</taxon>
    </lineage>
</organism>
<gene>
    <name evidence="2" type="ORF">GGX14DRAFT_136460</name>
</gene>
<reference evidence="2" key="1">
    <citation type="submission" date="2023-03" db="EMBL/GenBank/DDBJ databases">
        <title>Massive genome expansion in bonnet fungi (Mycena s.s.) driven by repeated elements and novel gene families across ecological guilds.</title>
        <authorList>
            <consortium name="Lawrence Berkeley National Laboratory"/>
            <person name="Harder C.B."/>
            <person name="Miyauchi S."/>
            <person name="Viragh M."/>
            <person name="Kuo A."/>
            <person name="Thoen E."/>
            <person name="Andreopoulos B."/>
            <person name="Lu D."/>
            <person name="Skrede I."/>
            <person name="Drula E."/>
            <person name="Henrissat B."/>
            <person name="Morin E."/>
            <person name="Kohler A."/>
            <person name="Barry K."/>
            <person name="LaButti K."/>
            <person name="Morin E."/>
            <person name="Salamov A."/>
            <person name="Lipzen A."/>
            <person name="Mereny Z."/>
            <person name="Hegedus B."/>
            <person name="Baldrian P."/>
            <person name="Stursova M."/>
            <person name="Weitz H."/>
            <person name="Taylor A."/>
            <person name="Grigoriev I.V."/>
            <person name="Nagy L.G."/>
            <person name="Martin F."/>
            <person name="Kauserud H."/>
        </authorList>
    </citation>
    <scope>NUCLEOTIDE SEQUENCE</scope>
    <source>
        <strain evidence="2">9144</strain>
    </source>
</reference>
<dbReference type="EMBL" id="JARJCW010000044">
    <property type="protein sequence ID" value="KAJ7205257.1"/>
    <property type="molecule type" value="Genomic_DNA"/>
</dbReference>
<name>A0AAD6VBS6_9AGAR</name>
<evidence type="ECO:0000313" key="2">
    <source>
        <dbReference type="EMBL" id="KAJ7205257.1"/>
    </source>
</evidence>
<dbReference type="InterPro" id="IPR059179">
    <property type="entry name" value="MLKL-like_MCAfunc"/>
</dbReference>
<feature type="compositionally biased region" description="Low complexity" evidence="1">
    <location>
        <begin position="1"/>
        <end position="14"/>
    </location>
</feature>
<proteinExistence type="predicted"/>
<protein>
    <submittedName>
        <fullName evidence="2">Uncharacterized protein</fullName>
    </submittedName>
</protein>
<dbReference type="AlphaFoldDB" id="A0AAD6VBS6"/>
<dbReference type="CDD" id="cd21037">
    <property type="entry name" value="MLKL_NTD"/>
    <property type="match status" value="1"/>
</dbReference>
<keyword evidence="3" id="KW-1185">Reference proteome</keyword>
<accession>A0AAD6VBS6</accession>
<feature type="region of interest" description="Disordered" evidence="1">
    <location>
        <begin position="1"/>
        <end position="34"/>
    </location>
</feature>
<evidence type="ECO:0000313" key="3">
    <source>
        <dbReference type="Proteomes" id="UP001219525"/>
    </source>
</evidence>
<comment type="caution">
    <text evidence="2">The sequence shown here is derived from an EMBL/GenBank/DDBJ whole genome shotgun (WGS) entry which is preliminary data.</text>
</comment>
<evidence type="ECO:0000256" key="1">
    <source>
        <dbReference type="SAM" id="MobiDB-lite"/>
    </source>
</evidence>
<sequence>MSTSSPSAPSSIPARKSRGIKLWRSNPTSPVPSQPATDWLAPYLVTAKAITAAGEMVPFPYLKGVFGTAVLVLETIQKVKKNRDNMKDLCGNIVQIMNIMHGHLLSQKETDTSKLEILCKDLESVFQGVLSALEKLLNKPKGFRGHFNEAMQSDSVGDIINGYKDKIQELRQNFMLIAQLDTNRQVHRLGDALIHIPWETGDSGQYAAILQSGLAETA</sequence>
<dbReference type="Proteomes" id="UP001219525">
    <property type="component" value="Unassembled WGS sequence"/>
</dbReference>